<feature type="transmembrane region" description="Helical" evidence="1">
    <location>
        <begin position="45"/>
        <end position="66"/>
    </location>
</feature>
<keyword evidence="1" id="KW-0812">Transmembrane</keyword>
<feature type="transmembrane region" description="Helical" evidence="1">
    <location>
        <begin position="72"/>
        <end position="94"/>
    </location>
</feature>
<reference evidence="2" key="1">
    <citation type="submission" date="2021-05" db="EMBL/GenBank/DDBJ databases">
        <authorList>
            <person name="Alioto T."/>
            <person name="Alioto T."/>
            <person name="Gomez Garrido J."/>
        </authorList>
    </citation>
    <scope>NUCLEOTIDE SEQUENCE</scope>
</reference>
<accession>A0A8D8DD15</accession>
<name>A0A8D8DD15_CULPI</name>
<dbReference type="EMBL" id="HBUE01157662">
    <property type="protein sequence ID" value="CAG6508579.1"/>
    <property type="molecule type" value="Transcribed_RNA"/>
</dbReference>
<dbReference type="AlphaFoldDB" id="A0A8D8DD15"/>
<organism evidence="2">
    <name type="scientific">Culex pipiens</name>
    <name type="common">House mosquito</name>
    <dbReference type="NCBI Taxonomy" id="7175"/>
    <lineage>
        <taxon>Eukaryota</taxon>
        <taxon>Metazoa</taxon>
        <taxon>Ecdysozoa</taxon>
        <taxon>Arthropoda</taxon>
        <taxon>Hexapoda</taxon>
        <taxon>Insecta</taxon>
        <taxon>Pterygota</taxon>
        <taxon>Neoptera</taxon>
        <taxon>Endopterygota</taxon>
        <taxon>Diptera</taxon>
        <taxon>Nematocera</taxon>
        <taxon>Culicoidea</taxon>
        <taxon>Culicidae</taxon>
        <taxon>Culicinae</taxon>
        <taxon>Culicini</taxon>
        <taxon>Culex</taxon>
        <taxon>Culex</taxon>
    </lineage>
</organism>
<keyword evidence="1" id="KW-0472">Membrane</keyword>
<dbReference type="EMBL" id="HBUE01262786">
    <property type="protein sequence ID" value="CAG6559935.1"/>
    <property type="molecule type" value="Transcribed_RNA"/>
</dbReference>
<evidence type="ECO:0000313" key="2">
    <source>
        <dbReference type="EMBL" id="CAG6508579.1"/>
    </source>
</evidence>
<sequence length="108" mass="12903">MREKVKILIQRLNCAESVLRIKNQTIYTQNITCVRLKRMQNKNAMSILISVYLSIRLVKLQIYIYTLRKKHIEIILISHITQLQTVHLFVFIFFRDIIDCRMCASFLS</sequence>
<proteinExistence type="predicted"/>
<keyword evidence="1" id="KW-1133">Transmembrane helix</keyword>
<dbReference type="EMBL" id="HBUE01262785">
    <property type="protein sequence ID" value="CAG6559932.1"/>
    <property type="molecule type" value="Transcribed_RNA"/>
</dbReference>
<protein>
    <submittedName>
        <fullName evidence="2">(northern house mosquito) hypothetical protein</fullName>
    </submittedName>
</protein>
<evidence type="ECO:0000256" key="1">
    <source>
        <dbReference type="SAM" id="Phobius"/>
    </source>
</evidence>
<dbReference type="EMBL" id="HBUE01157661">
    <property type="protein sequence ID" value="CAG6508576.1"/>
    <property type="molecule type" value="Transcribed_RNA"/>
</dbReference>